<dbReference type="PANTHER" id="PTHR11808:SF80">
    <property type="entry name" value="CYSTATHIONINE GAMMA-LYASE"/>
    <property type="match status" value="1"/>
</dbReference>
<comment type="similarity">
    <text evidence="3">Belongs to the trans-sulfuration enzymes family. L-methionine gamma-lyase subfamily.</text>
</comment>
<evidence type="ECO:0000256" key="11">
    <source>
        <dbReference type="PIRSR" id="PIRSR001434-2"/>
    </source>
</evidence>
<name>A2FEV4_TRIV3</name>
<dbReference type="FunFam" id="3.40.640.10:FF:000046">
    <property type="entry name" value="Cystathionine gamma-lyase"/>
    <property type="match status" value="1"/>
</dbReference>
<keyword evidence="8" id="KW-0456">Lyase</keyword>
<dbReference type="VEuPathDB" id="TrichDB:TVAGG3_0702610"/>
<dbReference type="eggNOG" id="KOG0053">
    <property type="taxonomic scope" value="Eukaryota"/>
</dbReference>
<dbReference type="SUPFAM" id="SSF53383">
    <property type="entry name" value="PLP-dependent transferases"/>
    <property type="match status" value="1"/>
</dbReference>
<dbReference type="PIRSF" id="PIRSF001434">
    <property type="entry name" value="CGS"/>
    <property type="match status" value="1"/>
</dbReference>
<dbReference type="OMA" id="EHTFVDM"/>
<sequence length="396" mass="43042">MSHERMTPATACIHANPQKDQFGAAIPPIYQTSTFVFDNCQQGGNRFAGQESGYIYTRLGNPTVSNLEGKIAFLEKTEACVATSSGMGAIAATVLTILKAGDHLISDECLYGCTHALFEHALTKFGIQVDFINTAIPGEVKKHMKPNTKIVYFETPANPTLKIIDMERVCKDAHSQEGVLVIADNTFCSPMITNPVDFGVDVVVHSATKYINGHTDVVAGLICGKADLLQQIRMVGIKDITGSVISPHDAWLITRGLSTLNIRMKAESENAMKVAEYLKSHPAVEKVYYPGFEDHEGHDIAKKQMRMYGSMITFILKSGFEGAKKLLDNLKLITLAVSLGGCESLIQHPASMTHAVVPKEEREAAGITDGMIRLSVGIEDADELIADFKQGLDALL</sequence>
<reference evidence="15" key="1">
    <citation type="submission" date="2000-07" db="PDB data bank">
        <title>The Structure and Proposed Catalytic Mechanism of Methionine Gamma-Lyase.</title>
        <authorList>
            <person name="Goodall G."/>
            <person name="Mottram J.C."/>
            <person name="Coombs G.H."/>
            <person name="Lapthorn A.J."/>
        </authorList>
    </citation>
    <scope>X-RAY CRYSTALLOGRAPHY (2.18 ANGSTROMS)</scope>
</reference>
<reference evidence="13" key="3">
    <citation type="journal article" date="2007" name="Science">
        <title>Draft genome sequence of the sexually transmitted pathogen Trichomonas vaginalis.</title>
        <authorList>
            <person name="Carlton J.M."/>
            <person name="Hirt R.P."/>
            <person name="Silva J.C."/>
            <person name="Delcher A.L."/>
            <person name="Schatz M."/>
            <person name="Zhao Q."/>
            <person name="Wortman J.R."/>
            <person name="Bidwell S.L."/>
            <person name="Alsmark U.C.M."/>
            <person name="Besteiro S."/>
            <person name="Sicheritz-Ponten T."/>
            <person name="Noel C.J."/>
            <person name="Dacks J.B."/>
            <person name="Foster P.G."/>
            <person name="Simillion C."/>
            <person name="Van de Peer Y."/>
            <person name="Miranda-Saavedra D."/>
            <person name="Barton G.J."/>
            <person name="Westrop G.D."/>
            <person name="Mueller S."/>
            <person name="Dessi D."/>
            <person name="Fiori P.L."/>
            <person name="Ren Q."/>
            <person name="Paulsen I."/>
            <person name="Zhang H."/>
            <person name="Bastida-Corcuera F.D."/>
            <person name="Simoes-Barbosa A."/>
            <person name="Brown M.T."/>
            <person name="Hayes R.D."/>
            <person name="Mukherjee M."/>
            <person name="Okumura C.Y."/>
            <person name="Schneider R."/>
            <person name="Smith A.J."/>
            <person name="Vanacova S."/>
            <person name="Villalvazo M."/>
            <person name="Haas B.J."/>
            <person name="Pertea M."/>
            <person name="Feldblyum T.V."/>
            <person name="Utterback T.R."/>
            <person name="Shu C.L."/>
            <person name="Osoegawa K."/>
            <person name="de Jong P.J."/>
            <person name="Hrdy I."/>
            <person name="Horvathova L."/>
            <person name="Zubacova Z."/>
            <person name="Dolezal P."/>
            <person name="Malik S.B."/>
            <person name="Logsdon J.M. Jr."/>
            <person name="Henze K."/>
            <person name="Gupta A."/>
            <person name="Wang C.C."/>
            <person name="Dunne R.L."/>
            <person name="Upcroft J.A."/>
            <person name="Upcroft P."/>
            <person name="White O."/>
            <person name="Salzberg S.L."/>
            <person name="Tang P."/>
            <person name="Chiu C.-H."/>
            <person name="Lee Y.-S."/>
            <person name="Embley T.M."/>
            <person name="Coombs G.H."/>
            <person name="Mottram J.C."/>
            <person name="Tachezy J."/>
            <person name="Fraser-Liggett C.M."/>
            <person name="Johnson P.J."/>
        </authorList>
    </citation>
    <scope>NUCLEOTIDE SEQUENCE [LARGE SCALE GENOMIC DNA]</scope>
    <source>
        <strain evidence="13">G3</strain>
    </source>
</reference>
<comment type="pathway">
    <text evidence="2">Amino-acid biosynthesis; L-cysteine biosynthesis; L-cysteine from L-homocysteine and L-serine: step 2/2.</text>
</comment>
<evidence type="ECO:0000256" key="8">
    <source>
        <dbReference type="ARBA" id="ARBA00023239"/>
    </source>
</evidence>
<dbReference type="InParanoid" id="A2FEV4"/>
<dbReference type="SMR" id="A2FEV4"/>
<dbReference type="EC" id="4.4.1.1" evidence="4"/>
<protein>
    <recommendedName>
        <fullName evidence="6">L-methionine gamma-lyase</fullName>
        <ecNumber evidence="4">4.4.1.1</ecNumber>
        <ecNumber evidence="5">4.4.1.11</ecNumber>
    </recommendedName>
    <alternativeName>
        <fullName evidence="9">Gamma-cystathionase</fullName>
    </alternativeName>
</protein>
<dbReference type="InterPro" id="IPR015421">
    <property type="entry name" value="PyrdxlP-dep_Trfase_major"/>
</dbReference>
<comment type="catalytic activity">
    <reaction evidence="10">
        <text>L-methionine + H2O = methanethiol + 2-oxobutanoate + NH4(+)</text>
        <dbReference type="Rhea" id="RHEA:23800"/>
        <dbReference type="ChEBI" id="CHEBI:15377"/>
        <dbReference type="ChEBI" id="CHEBI:16007"/>
        <dbReference type="ChEBI" id="CHEBI:16763"/>
        <dbReference type="ChEBI" id="CHEBI:28938"/>
        <dbReference type="ChEBI" id="CHEBI:57844"/>
        <dbReference type="EC" id="4.4.1.11"/>
    </reaction>
</comment>
<evidence type="ECO:0007829" key="15">
    <source>
        <dbReference type="PDB" id="1E5E"/>
    </source>
</evidence>
<dbReference type="EMBL" id="DS113753">
    <property type="protein sequence ID" value="EAX96558.1"/>
    <property type="molecule type" value="Genomic_DNA"/>
</dbReference>
<dbReference type="VEuPathDB" id="TrichDB:TVAG_041600"/>
<evidence type="ECO:0000256" key="5">
    <source>
        <dbReference type="ARBA" id="ARBA00012222"/>
    </source>
</evidence>
<evidence type="ECO:0000256" key="9">
    <source>
        <dbReference type="ARBA" id="ARBA00029853"/>
    </source>
</evidence>
<dbReference type="GO" id="GO:0019346">
    <property type="term" value="P:transsulfuration"/>
    <property type="evidence" value="ECO:0000318"/>
    <property type="project" value="GO_Central"/>
</dbReference>
<dbReference type="InterPro" id="IPR006237">
    <property type="entry name" value="L-Met_gamma_lys"/>
</dbReference>
<dbReference type="Proteomes" id="UP000001542">
    <property type="component" value="Unassembled WGS sequence"/>
</dbReference>
<dbReference type="Gene3D" id="3.40.640.10">
    <property type="entry name" value="Type I PLP-dependent aspartate aminotransferase-like (Major domain)"/>
    <property type="match status" value="1"/>
</dbReference>
<dbReference type="Gene3D" id="3.90.1150.10">
    <property type="entry name" value="Aspartate Aminotransferase, domain 1"/>
    <property type="match status" value="1"/>
</dbReference>
<evidence type="ECO:0000313" key="13">
    <source>
        <dbReference type="EMBL" id="EAX96558.1"/>
    </source>
</evidence>
<dbReference type="RefSeq" id="XP_001309488.1">
    <property type="nucleotide sequence ID" value="XM_001309487.1"/>
</dbReference>
<comment type="cofactor">
    <cofactor evidence="1 12">
        <name>pyridoxal 5'-phosphate</name>
        <dbReference type="ChEBI" id="CHEBI:597326"/>
    </cofactor>
</comment>
<dbReference type="CDD" id="cd00614">
    <property type="entry name" value="CGS_like"/>
    <property type="match status" value="1"/>
</dbReference>
<dbReference type="GO" id="GO:0016846">
    <property type="term" value="F:carbon-sulfur lyase activity"/>
    <property type="evidence" value="ECO:0000318"/>
    <property type="project" value="GO_Central"/>
</dbReference>
<dbReference type="STRING" id="5722.A2FEV4"/>
<evidence type="ECO:0000256" key="2">
    <source>
        <dbReference type="ARBA" id="ARBA00005038"/>
    </source>
</evidence>
<dbReference type="AlphaFoldDB" id="A2FEV4"/>
<dbReference type="KEGG" id="tva:4754330"/>
<dbReference type="InterPro" id="IPR015422">
    <property type="entry name" value="PyrdxlP-dep_Trfase_small"/>
</dbReference>
<dbReference type="GO" id="GO:0030170">
    <property type="term" value="F:pyridoxal phosphate binding"/>
    <property type="evidence" value="ECO:0000318"/>
    <property type="project" value="GO_Central"/>
</dbReference>
<dbReference type="FunCoup" id="A2FEV4">
    <property type="interactions" value="183"/>
</dbReference>
<dbReference type="GO" id="GO:0018826">
    <property type="term" value="F:methionine gamma-lyase activity"/>
    <property type="evidence" value="ECO:0007669"/>
    <property type="project" value="UniProtKB-EC"/>
</dbReference>
<evidence type="ECO:0000256" key="4">
    <source>
        <dbReference type="ARBA" id="ARBA00012085"/>
    </source>
</evidence>
<evidence type="ECO:0000256" key="3">
    <source>
        <dbReference type="ARBA" id="ARBA00008667"/>
    </source>
</evidence>
<dbReference type="EvolutionaryTrace" id="A2FEV4"/>
<gene>
    <name evidence="13" type="ORF">TVAG_041600</name>
</gene>
<dbReference type="PDBsum" id="1E5E"/>
<dbReference type="NCBIfam" id="TIGR01328">
    <property type="entry name" value="met_gam_lyase"/>
    <property type="match status" value="1"/>
</dbReference>
<keyword evidence="14" id="KW-1185">Reference proteome</keyword>
<feature type="modified residue" description="N6-(pyridoxal phosphate)lysine" evidence="11">
    <location>
        <position position="209"/>
    </location>
</feature>
<dbReference type="FunFam" id="3.90.1150.10:FF:000008">
    <property type="entry name" value="Cystathionine gamma-synthase"/>
    <property type="match status" value="1"/>
</dbReference>
<evidence type="ECO:0000256" key="6">
    <source>
        <dbReference type="ARBA" id="ARBA00019040"/>
    </source>
</evidence>
<dbReference type="InterPro" id="IPR015424">
    <property type="entry name" value="PyrdxlP-dep_Trfase"/>
</dbReference>
<dbReference type="EC" id="4.4.1.11" evidence="5"/>
<keyword evidence="7 11" id="KW-0663">Pyridoxal phosphate</keyword>
<evidence type="ECO:0000256" key="7">
    <source>
        <dbReference type="ARBA" id="ARBA00022898"/>
    </source>
</evidence>
<dbReference type="PANTHER" id="PTHR11808">
    <property type="entry name" value="TRANS-SULFURATION ENZYME FAMILY MEMBER"/>
    <property type="match status" value="1"/>
</dbReference>
<dbReference type="Pfam" id="PF01053">
    <property type="entry name" value="Cys_Met_Meta_PP"/>
    <property type="match status" value="1"/>
</dbReference>
<evidence type="ECO:0000256" key="12">
    <source>
        <dbReference type="RuleBase" id="RU362118"/>
    </source>
</evidence>
<dbReference type="OrthoDB" id="3512640at2759"/>
<evidence type="ECO:0000313" key="14">
    <source>
        <dbReference type="Proteomes" id="UP000001542"/>
    </source>
</evidence>
<evidence type="ECO:0000256" key="10">
    <source>
        <dbReference type="ARBA" id="ARBA00049180"/>
    </source>
</evidence>
<proteinExistence type="evidence at protein level"/>
<dbReference type="PDB" id="1E5E">
    <property type="method" value="X-ray"/>
    <property type="resolution" value="2.18 A"/>
    <property type="chains" value="A/B=1-396"/>
</dbReference>
<accession>A2FEV4</accession>
<dbReference type="InterPro" id="IPR000277">
    <property type="entry name" value="Cys/Met-Metab_PyrdxlP-dep_enz"/>
</dbReference>
<keyword evidence="15" id="KW-0002">3D-structure</keyword>
<dbReference type="GO" id="GO:0005737">
    <property type="term" value="C:cytoplasm"/>
    <property type="evidence" value="ECO:0000318"/>
    <property type="project" value="GO_Central"/>
</dbReference>
<reference evidence="13" key="2">
    <citation type="submission" date="2006-10" db="EMBL/GenBank/DDBJ databases">
        <authorList>
            <person name="Amadeo P."/>
            <person name="Zhao Q."/>
            <person name="Wortman J."/>
            <person name="Fraser-Liggett C."/>
            <person name="Carlton J."/>
        </authorList>
    </citation>
    <scope>NUCLEOTIDE SEQUENCE</scope>
    <source>
        <strain evidence="13">G3</strain>
    </source>
</reference>
<evidence type="ECO:0000256" key="1">
    <source>
        <dbReference type="ARBA" id="ARBA00001933"/>
    </source>
</evidence>
<organism evidence="13 14">
    <name type="scientific">Trichomonas vaginalis (strain ATCC PRA-98 / G3)</name>
    <dbReference type="NCBI Taxonomy" id="412133"/>
    <lineage>
        <taxon>Eukaryota</taxon>
        <taxon>Metamonada</taxon>
        <taxon>Parabasalia</taxon>
        <taxon>Trichomonadida</taxon>
        <taxon>Trichomonadidae</taxon>
        <taxon>Trichomonas</taxon>
    </lineage>
</organism>